<dbReference type="STRING" id="60517.A0A0R3W0Y9"/>
<reference evidence="5 6" key="2">
    <citation type="submission" date="2018-11" db="EMBL/GenBank/DDBJ databases">
        <authorList>
            <consortium name="Pathogen Informatics"/>
        </authorList>
    </citation>
    <scope>NUCLEOTIDE SEQUENCE [LARGE SCALE GENOMIC DNA]</scope>
</reference>
<dbReference type="InterPro" id="IPR027417">
    <property type="entry name" value="P-loop_NTPase"/>
</dbReference>
<gene>
    <name evidence="5" type="ORF">TASK_LOCUS3367</name>
</gene>
<keyword evidence="1" id="KW-0547">Nucleotide-binding</keyword>
<accession>A0A0R3W0Y9</accession>
<dbReference type="PANTHER" id="PTHR11472:SF47">
    <property type="entry name" value="FANCONI ANEMIA GROUP J PROTEIN"/>
    <property type="match status" value="1"/>
</dbReference>
<organism evidence="7">
    <name type="scientific">Taenia asiatica</name>
    <name type="common">Asian tapeworm</name>
    <dbReference type="NCBI Taxonomy" id="60517"/>
    <lineage>
        <taxon>Eukaryota</taxon>
        <taxon>Metazoa</taxon>
        <taxon>Spiralia</taxon>
        <taxon>Lophotrochozoa</taxon>
        <taxon>Platyhelminthes</taxon>
        <taxon>Cestoda</taxon>
        <taxon>Eucestoda</taxon>
        <taxon>Cyclophyllidea</taxon>
        <taxon>Taeniidae</taxon>
        <taxon>Taenia</taxon>
    </lineage>
</organism>
<keyword evidence="6" id="KW-1185">Reference proteome</keyword>
<dbReference type="AlphaFoldDB" id="A0A0R3W0Y9"/>
<dbReference type="GO" id="GO:0003678">
    <property type="term" value="F:DNA helicase activity"/>
    <property type="evidence" value="ECO:0007669"/>
    <property type="project" value="TreeGrafter"/>
</dbReference>
<dbReference type="InterPro" id="IPR045028">
    <property type="entry name" value="DinG/Rad3-like"/>
</dbReference>
<sequence>MLNRVISALNNKQGCLLESPTGTGKTLALLCATLGWLEHQMGKGSKSVVQSKRPCYFKRLKVL</sequence>
<evidence type="ECO:0000259" key="4">
    <source>
        <dbReference type="PROSITE" id="PS51193"/>
    </source>
</evidence>
<dbReference type="OrthoDB" id="267079at2759"/>
<dbReference type="Gene3D" id="3.40.50.300">
    <property type="entry name" value="P-loop containing nucleotide triphosphate hydrolases"/>
    <property type="match status" value="1"/>
</dbReference>
<dbReference type="WBParaSite" id="TASK_0000336601-mRNA-1">
    <property type="protein sequence ID" value="TASK_0000336601-mRNA-1"/>
    <property type="gene ID" value="TASK_0000336601"/>
</dbReference>
<evidence type="ECO:0000313" key="7">
    <source>
        <dbReference type="WBParaSite" id="TASK_0000336601-mRNA-1"/>
    </source>
</evidence>
<evidence type="ECO:0000313" key="6">
    <source>
        <dbReference type="Proteomes" id="UP000282613"/>
    </source>
</evidence>
<proteinExistence type="predicted"/>
<dbReference type="GO" id="GO:0005634">
    <property type="term" value="C:nucleus"/>
    <property type="evidence" value="ECO:0007669"/>
    <property type="project" value="TreeGrafter"/>
</dbReference>
<protein>
    <submittedName>
        <fullName evidence="7">Helicase ATP-binding domain-containing protein</fullName>
    </submittedName>
</protein>
<dbReference type="InterPro" id="IPR014013">
    <property type="entry name" value="Helic_SF1/SF2_ATP-bd_DinG/Rad3"/>
</dbReference>
<keyword evidence="2" id="KW-0378">Hydrolase</keyword>
<name>A0A0R3W0Y9_TAEAS</name>
<evidence type="ECO:0000256" key="2">
    <source>
        <dbReference type="ARBA" id="ARBA00022801"/>
    </source>
</evidence>
<dbReference type="EMBL" id="UYRS01018296">
    <property type="protein sequence ID" value="VDK31709.1"/>
    <property type="molecule type" value="Genomic_DNA"/>
</dbReference>
<evidence type="ECO:0000313" key="5">
    <source>
        <dbReference type="EMBL" id="VDK31709.1"/>
    </source>
</evidence>
<evidence type="ECO:0000256" key="1">
    <source>
        <dbReference type="ARBA" id="ARBA00022741"/>
    </source>
</evidence>
<dbReference type="PANTHER" id="PTHR11472">
    <property type="entry name" value="DNA REPAIR DEAD HELICASE RAD3/XP-D SUBFAMILY MEMBER"/>
    <property type="match status" value="1"/>
</dbReference>
<keyword evidence="3" id="KW-0067">ATP-binding</keyword>
<dbReference type="SUPFAM" id="SSF52540">
    <property type="entry name" value="P-loop containing nucleoside triphosphate hydrolases"/>
    <property type="match status" value="1"/>
</dbReference>
<dbReference type="GO" id="GO:1990918">
    <property type="term" value="P:double-strand break repair involved in meiotic recombination"/>
    <property type="evidence" value="ECO:0007669"/>
    <property type="project" value="TreeGrafter"/>
</dbReference>
<reference evidence="7" key="1">
    <citation type="submission" date="2017-02" db="UniProtKB">
        <authorList>
            <consortium name="WormBaseParasite"/>
        </authorList>
    </citation>
    <scope>IDENTIFICATION</scope>
</reference>
<feature type="domain" description="Helicase ATP-binding" evidence="4">
    <location>
        <begin position="1"/>
        <end position="63"/>
    </location>
</feature>
<dbReference type="GO" id="GO:0016787">
    <property type="term" value="F:hydrolase activity"/>
    <property type="evidence" value="ECO:0007669"/>
    <property type="project" value="UniProtKB-KW"/>
</dbReference>
<evidence type="ECO:0000256" key="3">
    <source>
        <dbReference type="ARBA" id="ARBA00022840"/>
    </source>
</evidence>
<dbReference type="GO" id="GO:0006289">
    <property type="term" value="P:nucleotide-excision repair"/>
    <property type="evidence" value="ECO:0007669"/>
    <property type="project" value="TreeGrafter"/>
</dbReference>
<dbReference type="PROSITE" id="PS51193">
    <property type="entry name" value="HELICASE_ATP_BIND_2"/>
    <property type="match status" value="1"/>
</dbReference>
<dbReference type="Proteomes" id="UP000282613">
    <property type="component" value="Unassembled WGS sequence"/>
</dbReference>
<dbReference type="GO" id="GO:0005524">
    <property type="term" value="F:ATP binding"/>
    <property type="evidence" value="ECO:0007669"/>
    <property type="project" value="UniProtKB-KW"/>
</dbReference>